<organism evidence="8 9">
    <name type="scientific">Rhizobium paknamense</name>
    <dbReference type="NCBI Taxonomy" id="1206817"/>
    <lineage>
        <taxon>Bacteria</taxon>
        <taxon>Pseudomonadati</taxon>
        <taxon>Pseudomonadota</taxon>
        <taxon>Alphaproteobacteria</taxon>
        <taxon>Hyphomicrobiales</taxon>
        <taxon>Rhizobiaceae</taxon>
        <taxon>Rhizobium/Agrobacterium group</taxon>
        <taxon>Rhizobium</taxon>
    </lineage>
</organism>
<evidence type="ECO:0000256" key="2">
    <source>
        <dbReference type="ARBA" id="ARBA00029447"/>
    </source>
</evidence>
<keyword evidence="5" id="KW-0472">Membrane</keyword>
<feature type="domain" description="Methyl-accepting transducer" evidence="6">
    <location>
        <begin position="351"/>
        <end position="580"/>
    </location>
</feature>
<evidence type="ECO:0000256" key="1">
    <source>
        <dbReference type="ARBA" id="ARBA00022500"/>
    </source>
</evidence>
<dbReference type="Gene3D" id="1.10.287.950">
    <property type="entry name" value="Methyl-accepting chemotaxis protein"/>
    <property type="match status" value="1"/>
</dbReference>
<dbReference type="PROSITE" id="PS50111">
    <property type="entry name" value="CHEMOTAXIS_TRANSDUC_2"/>
    <property type="match status" value="1"/>
</dbReference>
<evidence type="ECO:0000256" key="5">
    <source>
        <dbReference type="SAM" id="Phobius"/>
    </source>
</evidence>
<reference evidence="8 9" key="1">
    <citation type="submission" date="2023-07" db="EMBL/GenBank/DDBJ databases">
        <title>Genomic Encyclopedia of Type Strains, Phase IV (KMG-IV): sequencing the most valuable type-strain genomes for metagenomic binning, comparative biology and taxonomic classification.</title>
        <authorList>
            <person name="Goeker M."/>
        </authorList>
    </citation>
    <scope>NUCLEOTIDE SEQUENCE [LARGE SCALE GENOMIC DNA]</scope>
    <source>
        <strain evidence="8 9">DSM 100301</strain>
    </source>
</reference>
<evidence type="ECO:0000256" key="3">
    <source>
        <dbReference type="PROSITE-ProRule" id="PRU00284"/>
    </source>
</evidence>
<dbReference type="Gene3D" id="6.10.340.10">
    <property type="match status" value="1"/>
</dbReference>
<dbReference type="InterPro" id="IPR007891">
    <property type="entry name" value="CHASE3"/>
</dbReference>
<feature type="coiled-coil region" evidence="4">
    <location>
        <begin position="256"/>
        <end position="294"/>
    </location>
</feature>
<keyword evidence="4" id="KW-0175">Coiled coil</keyword>
<evidence type="ECO:0000259" key="6">
    <source>
        <dbReference type="PROSITE" id="PS50111"/>
    </source>
</evidence>
<comment type="caution">
    <text evidence="8">The sequence shown here is derived from an EMBL/GenBank/DDBJ whole genome shotgun (WGS) entry which is preliminary data.</text>
</comment>
<name>A0ABU0I921_9HYPH</name>
<keyword evidence="5" id="KW-1133">Transmembrane helix</keyword>
<sequence length="609" mass="64936">MTFVNNQKIIVKIMFAFAVLLMLSISVAISNRQSLENQDDANRLMAHTYQVTGALDKLMLAMVDQETGLRGFTLAADDIYLEPQKAGAASFSAQMTALRALTADNPAQQARLDVVERNARDWTSKIMEPRIALVRNPARRAESLDPSNVNAGKVFMDAIRSTVEDMKQDELQLLRARDAASDQALADARFMNVAGGAVSILIVLVALFAIHRTVVHPVKAINGAMRKLAGGDTQSAIPHAGRKDEVGEMAKAVQVFREAAIANKRLEAEAEETRQRAEAERAELAAKAEAEARARMNEATSGLANGLKRLASGDLAFRLTDAFAPDFEGLRHDLNAAVEQLGQTLSAVAHATGAIDGGAREVSLGADDLSKRTEQQAASLEETAAALDQITANVSNSAKRVEDARHVAVEANASASHSGQVVSQAVSAMERIEGSATQISNIIGVIDEIAFQTNLLALNAGVEAARAGEAGKGFAVVAQEVRELAQRSANAAKEIKELIRKSTEEVGGGVTLVRETGAALKTIEQHIVTMNQHMEAIALASREQATALAEVNSAVNQMDQVTQQNAAMVEQTSAAGSALAGEAHRLRDLVAQFRLEAAAKADRWTYKAA</sequence>
<comment type="similarity">
    <text evidence="2">Belongs to the methyl-accepting chemotaxis (MCP) protein family.</text>
</comment>
<dbReference type="SUPFAM" id="SSF158472">
    <property type="entry name" value="HAMP domain-like"/>
    <property type="match status" value="1"/>
</dbReference>
<dbReference type="SMART" id="SM00304">
    <property type="entry name" value="HAMP"/>
    <property type="match status" value="2"/>
</dbReference>
<feature type="domain" description="HAMP" evidence="7">
    <location>
        <begin position="294"/>
        <end position="346"/>
    </location>
</feature>
<dbReference type="InterPro" id="IPR003660">
    <property type="entry name" value="HAMP_dom"/>
</dbReference>
<dbReference type="Proteomes" id="UP001235269">
    <property type="component" value="Unassembled WGS sequence"/>
</dbReference>
<dbReference type="PROSITE" id="PS50885">
    <property type="entry name" value="HAMP"/>
    <property type="match status" value="2"/>
</dbReference>
<dbReference type="Pfam" id="PF05227">
    <property type="entry name" value="CHASE3"/>
    <property type="match status" value="1"/>
</dbReference>
<keyword evidence="3" id="KW-0807">Transducer</keyword>
<keyword evidence="5" id="KW-0812">Transmembrane</keyword>
<dbReference type="CDD" id="cd11386">
    <property type="entry name" value="MCP_signal"/>
    <property type="match status" value="1"/>
</dbReference>
<accession>A0ABU0I921</accession>
<evidence type="ECO:0000259" key="7">
    <source>
        <dbReference type="PROSITE" id="PS50885"/>
    </source>
</evidence>
<dbReference type="SUPFAM" id="SSF58104">
    <property type="entry name" value="Methyl-accepting chemotaxis protein (MCP) signaling domain"/>
    <property type="match status" value="1"/>
</dbReference>
<dbReference type="Pfam" id="PF00672">
    <property type="entry name" value="HAMP"/>
    <property type="match status" value="1"/>
</dbReference>
<evidence type="ECO:0000313" key="8">
    <source>
        <dbReference type="EMBL" id="MDQ0454736.1"/>
    </source>
</evidence>
<dbReference type="PANTHER" id="PTHR43531:SF11">
    <property type="entry name" value="METHYL-ACCEPTING CHEMOTAXIS PROTEIN 3"/>
    <property type="match status" value="1"/>
</dbReference>
<keyword evidence="9" id="KW-1185">Reference proteome</keyword>
<proteinExistence type="inferred from homology"/>
<feature type="transmembrane region" description="Helical" evidence="5">
    <location>
        <begin position="9"/>
        <end position="29"/>
    </location>
</feature>
<feature type="domain" description="HAMP" evidence="7">
    <location>
        <begin position="212"/>
        <end position="265"/>
    </location>
</feature>
<keyword evidence="1" id="KW-0145">Chemotaxis</keyword>
<dbReference type="SMART" id="SM00283">
    <property type="entry name" value="MA"/>
    <property type="match status" value="1"/>
</dbReference>
<feature type="transmembrane region" description="Helical" evidence="5">
    <location>
        <begin position="190"/>
        <end position="210"/>
    </location>
</feature>
<gene>
    <name evidence="8" type="ORF">QO005_001063</name>
</gene>
<dbReference type="Pfam" id="PF00015">
    <property type="entry name" value="MCPsignal"/>
    <property type="match status" value="1"/>
</dbReference>
<protein>
    <submittedName>
        <fullName evidence="8">Methyl-accepting chemotaxis protein</fullName>
    </submittedName>
</protein>
<dbReference type="InterPro" id="IPR004089">
    <property type="entry name" value="MCPsignal_dom"/>
</dbReference>
<dbReference type="PANTHER" id="PTHR43531">
    <property type="entry name" value="PROTEIN ICFG"/>
    <property type="match status" value="1"/>
</dbReference>
<dbReference type="InterPro" id="IPR051310">
    <property type="entry name" value="MCP_chemotaxis"/>
</dbReference>
<evidence type="ECO:0000313" key="9">
    <source>
        <dbReference type="Proteomes" id="UP001235269"/>
    </source>
</evidence>
<dbReference type="CDD" id="cd06225">
    <property type="entry name" value="HAMP"/>
    <property type="match status" value="1"/>
</dbReference>
<dbReference type="CDD" id="cd19410">
    <property type="entry name" value="HK9-like_sensor"/>
    <property type="match status" value="1"/>
</dbReference>
<evidence type="ECO:0000256" key="4">
    <source>
        <dbReference type="SAM" id="Coils"/>
    </source>
</evidence>
<dbReference type="RefSeq" id="WP_307156937.1">
    <property type="nucleotide sequence ID" value="NZ_JAUSWH010000002.1"/>
</dbReference>
<dbReference type="EMBL" id="JAUSWH010000002">
    <property type="protein sequence ID" value="MDQ0454736.1"/>
    <property type="molecule type" value="Genomic_DNA"/>
</dbReference>